<dbReference type="SUPFAM" id="SSF48726">
    <property type="entry name" value="Immunoglobulin"/>
    <property type="match status" value="3"/>
</dbReference>
<dbReference type="GO" id="GO:0042110">
    <property type="term" value="P:T cell activation"/>
    <property type="evidence" value="ECO:0007669"/>
    <property type="project" value="TreeGrafter"/>
</dbReference>
<feature type="non-terminal residue" evidence="3">
    <location>
        <position position="345"/>
    </location>
</feature>
<evidence type="ECO:0000313" key="3">
    <source>
        <dbReference type="EMBL" id="KAK1795177.1"/>
    </source>
</evidence>
<dbReference type="AlphaFoldDB" id="A0AAD8Z971"/>
<organism evidence="3 4">
    <name type="scientific">Electrophorus voltai</name>
    <dbReference type="NCBI Taxonomy" id="2609070"/>
    <lineage>
        <taxon>Eukaryota</taxon>
        <taxon>Metazoa</taxon>
        <taxon>Chordata</taxon>
        <taxon>Craniata</taxon>
        <taxon>Vertebrata</taxon>
        <taxon>Euteleostomi</taxon>
        <taxon>Actinopterygii</taxon>
        <taxon>Neopterygii</taxon>
        <taxon>Teleostei</taxon>
        <taxon>Ostariophysi</taxon>
        <taxon>Gymnotiformes</taxon>
        <taxon>Gymnotoidei</taxon>
        <taxon>Gymnotidae</taxon>
        <taxon>Electrophorus</taxon>
    </lineage>
</organism>
<accession>A0AAD8Z971</accession>
<comment type="caution">
    <text evidence="3">The sequence shown here is derived from an EMBL/GenBank/DDBJ whole genome shotgun (WGS) entry which is preliminary data.</text>
</comment>
<dbReference type="GO" id="GO:0042289">
    <property type="term" value="F:MHC class II protein binding"/>
    <property type="evidence" value="ECO:0007669"/>
    <property type="project" value="TreeGrafter"/>
</dbReference>
<dbReference type="Gene3D" id="2.60.40.10">
    <property type="entry name" value="Immunoglobulins"/>
    <property type="match status" value="3"/>
</dbReference>
<dbReference type="InterPro" id="IPR003599">
    <property type="entry name" value="Ig_sub"/>
</dbReference>
<dbReference type="SMART" id="SM00406">
    <property type="entry name" value="IGv"/>
    <property type="match status" value="2"/>
</dbReference>
<feature type="non-terminal residue" evidence="3">
    <location>
        <position position="1"/>
    </location>
</feature>
<dbReference type="GO" id="GO:1990782">
    <property type="term" value="F:protein tyrosine kinase binding"/>
    <property type="evidence" value="ECO:0007669"/>
    <property type="project" value="TreeGrafter"/>
</dbReference>
<evidence type="ECO:0000313" key="4">
    <source>
        <dbReference type="Proteomes" id="UP001239994"/>
    </source>
</evidence>
<evidence type="ECO:0000256" key="1">
    <source>
        <dbReference type="SAM" id="Phobius"/>
    </source>
</evidence>
<feature type="domain" description="Ig-like" evidence="2">
    <location>
        <begin position="197"/>
        <end position="293"/>
    </location>
</feature>
<sequence>SQCKQTEIVVASGSVAVLPCIVHSPSAYSTAVYWKRKAGGMQKTVWRRDKSGLEFRPVGQASRSHCPLPNFGKGDYSLHIEGVRDEDAGMYHCVVEGTRWDTVQVILRVIKVSFTPVNVMEGEKVQMTCTITPQPPKHIAVKWQLNGSLMRTATTSQTHTLYHVSQREAGNWSCLIQYNDAQAKASALLQVKGVMLPKESHAVVYGEVGSSVTLPCIFSDGLFVNSSSWERVSSQTGSPASLPSTFRNTLGHAAGEWSVKWDQSAHIMSVREADKGTYRCSGQMEGASGRRLTVERHIHLVTAQGGLAREKEPVSGKKAAMVLGLAFLLLLVLLILLQIYKNHRR</sequence>
<dbReference type="InterPro" id="IPR007110">
    <property type="entry name" value="Ig-like_dom"/>
</dbReference>
<dbReference type="Pfam" id="PF07686">
    <property type="entry name" value="V-set"/>
    <property type="match status" value="1"/>
</dbReference>
<dbReference type="Proteomes" id="UP001239994">
    <property type="component" value="Unassembled WGS sequence"/>
</dbReference>
<reference evidence="3" key="1">
    <citation type="submission" date="2023-03" db="EMBL/GenBank/DDBJ databases">
        <title>Electrophorus voltai genome.</title>
        <authorList>
            <person name="Bian C."/>
        </authorList>
    </citation>
    <scope>NUCLEOTIDE SEQUENCE</scope>
    <source>
        <strain evidence="3">CB-2022</strain>
        <tissue evidence="3">Muscle</tissue>
    </source>
</reference>
<dbReference type="SMART" id="SM00408">
    <property type="entry name" value="IGc2"/>
    <property type="match status" value="3"/>
</dbReference>
<evidence type="ECO:0000259" key="2">
    <source>
        <dbReference type="PROSITE" id="PS50835"/>
    </source>
</evidence>
<dbReference type="InterPro" id="IPR013106">
    <property type="entry name" value="Ig_V-set"/>
</dbReference>
<feature type="domain" description="Ig-like" evidence="2">
    <location>
        <begin position="1"/>
        <end position="104"/>
    </location>
</feature>
<keyword evidence="4" id="KW-1185">Reference proteome</keyword>
<dbReference type="EMBL" id="JAROKS010000016">
    <property type="protein sequence ID" value="KAK1795177.1"/>
    <property type="molecule type" value="Genomic_DNA"/>
</dbReference>
<dbReference type="GO" id="GO:0070374">
    <property type="term" value="P:positive regulation of ERK1 and ERK2 cascade"/>
    <property type="evidence" value="ECO:0007669"/>
    <property type="project" value="TreeGrafter"/>
</dbReference>
<feature type="domain" description="Ig-like" evidence="2">
    <location>
        <begin position="107"/>
        <end position="190"/>
    </location>
</feature>
<dbReference type="PANTHER" id="PTHR11422">
    <property type="entry name" value="T-CELL SURFACE GLYCOPROTEIN CD4"/>
    <property type="match status" value="1"/>
</dbReference>
<keyword evidence="1" id="KW-1133">Transmembrane helix</keyword>
<gene>
    <name evidence="3" type="ORF">P4O66_010355</name>
</gene>
<dbReference type="InterPro" id="IPR003598">
    <property type="entry name" value="Ig_sub2"/>
</dbReference>
<name>A0AAD8Z971_9TELE</name>
<dbReference type="InterPro" id="IPR013783">
    <property type="entry name" value="Ig-like_fold"/>
</dbReference>
<keyword evidence="1" id="KW-0472">Membrane</keyword>
<proteinExistence type="predicted"/>
<feature type="transmembrane region" description="Helical" evidence="1">
    <location>
        <begin position="319"/>
        <end position="340"/>
    </location>
</feature>
<dbReference type="Pfam" id="PF13927">
    <property type="entry name" value="Ig_3"/>
    <property type="match status" value="1"/>
</dbReference>
<dbReference type="InterPro" id="IPR036179">
    <property type="entry name" value="Ig-like_dom_sf"/>
</dbReference>
<keyword evidence="1" id="KW-0812">Transmembrane</keyword>
<dbReference type="PROSITE" id="PS50835">
    <property type="entry name" value="IG_LIKE"/>
    <property type="match status" value="3"/>
</dbReference>
<dbReference type="GO" id="GO:0009897">
    <property type="term" value="C:external side of plasma membrane"/>
    <property type="evidence" value="ECO:0007669"/>
    <property type="project" value="TreeGrafter"/>
</dbReference>
<dbReference type="PANTHER" id="PTHR11422:SF12">
    <property type="entry name" value="MICROFIBRIL-ASSOCIATED GLYCOPROTEIN 3"/>
    <property type="match status" value="1"/>
</dbReference>
<dbReference type="GO" id="GO:0035723">
    <property type="term" value="P:interleukin-15-mediated signaling pathway"/>
    <property type="evidence" value="ECO:0007669"/>
    <property type="project" value="TreeGrafter"/>
</dbReference>
<dbReference type="SMART" id="SM00409">
    <property type="entry name" value="IG"/>
    <property type="match status" value="3"/>
</dbReference>
<protein>
    <recommendedName>
        <fullName evidence="2">Ig-like domain-containing protein</fullName>
    </recommendedName>
</protein>
<dbReference type="GO" id="GO:0045121">
    <property type="term" value="C:membrane raft"/>
    <property type="evidence" value="ECO:0007669"/>
    <property type="project" value="TreeGrafter"/>
</dbReference>